<name>A0ABY7T0X2_9SPHI</name>
<dbReference type="RefSeq" id="WP_273628183.1">
    <property type="nucleotide sequence ID" value="NZ_CP117167.1"/>
</dbReference>
<organism evidence="1 2">
    <name type="scientific">Mucilaginibacter jinjuensis</name>
    <dbReference type="NCBI Taxonomy" id="1176721"/>
    <lineage>
        <taxon>Bacteria</taxon>
        <taxon>Pseudomonadati</taxon>
        <taxon>Bacteroidota</taxon>
        <taxon>Sphingobacteriia</taxon>
        <taxon>Sphingobacteriales</taxon>
        <taxon>Sphingobacteriaceae</taxon>
        <taxon>Mucilaginibacter</taxon>
    </lineage>
</organism>
<dbReference type="EMBL" id="CP117167">
    <property type="protein sequence ID" value="WCT10079.1"/>
    <property type="molecule type" value="Genomic_DNA"/>
</dbReference>
<evidence type="ECO:0000313" key="1">
    <source>
        <dbReference type="EMBL" id="WCT10079.1"/>
    </source>
</evidence>
<sequence>MQHNLIRLFIAVLFGCLTLSVYSQTVIISNNLHLPEDTVVRSQLINSLNGFLKHKEKPNKDNTYVLNENLLATSALLDEMKGMEQNAAFKDPAPYKAYLTNLVGDGSGSLIVQLAYMGIKDGQPVLRANFKLLAQKKGNQFYFSSPLKMYTHSWKSKKKGTLTFYYKDTLSAVDADEYYKKVQFYNKKLKAPDELTDIYYCDNFTEAQQILGVDYRLEYNGIPNDILATKENNKNLMLNAWTDLKYRFDPHDLWHERLRAVVSSDVINRPVDEGCAYLYGGSWGFTWPELQTKFKAYIAEHPDADWLKLYLDAANFSPAPKTLRVSFMLNALIVRKIEAEKGFPAVIQLLSCGKKEAGDENYFKALDQIVGINKGNFNEKMGELTKGM</sequence>
<gene>
    <name evidence="1" type="ORF">PQO05_15200</name>
</gene>
<dbReference type="Proteomes" id="UP001216139">
    <property type="component" value="Chromosome"/>
</dbReference>
<keyword evidence="2" id="KW-1185">Reference proteome</keyword>
<proteinExistence type="predicted"/>
<protein>
    <submittedName>
        <fullName evidence="1">Uncharacterized protein</fullName>
    </submittedName>
</protein>
<accession>A0ABY7T0X2</accession>
<reference evidence="1 2" key="1">
    <citation type="submission" date="2023-02" db="EMBL/GenBank/DDBJ databases">
        <title>Genome sequence of Mucilaginibacter jinjuensis strain KACC 16571.</title>
        <authorList>
            <person name="Kim S."/>
            <person name="Heo J."/>
            <person name="Kwon S.-W."/>
        </authorList>
    </citation>
    <scope>NUCLEOTIDE SEQUENCE [LARGE SCALE GENOMIC DNA]</scope>
    <source>
        <strain evidence="1 2">KACC 16571</strain>
    </source>
</reference>
<evidence type="ECO:0000313" key="2">
    <source>
        <dbReference type="Proteomes" id="UP001216139"/>
    </source>
</evidence>